<dbReference type="AlphaFoldDB" id="X1DCD2"/>
<organism evidence="1">
    <name type="scientific">marine sediment metagenome</name>
    <dbReference type="NCBI Taxonomy" id="412755"/>
    <lineage>
        <taxon>unclassified sequences</taxon>
        <taxon>metagenomes</taxon>
        <taxon>ecological metagenomes</taxon>
    </lineage>
</organism>
<accession>X1DCD2</accession>
<protein>
    <submittedName>
        <fullName evidence="1">Uncharacterized protein</fullName>
    </submittedName>
</protein>
<name>X1DCD2_9ZZZZ</name>
<reference evidence="1" key="1">
    <citation type="journal article" date="2014" name="Front. Microbiol.">
        <title>High frequency of phylogenetically diverse reductive dehalogenase-homologous genes in deep subseafloor sedimentary metagenomes.</title>
        <authorList>
            <person name="Kawai M."/>
            <person name="Futagami T."/>
            <person name="Toyoda A."/>
            <person name="Takaki Y."/>
            <person name="Nishi S."/>
            <person name="Hori S."/>
            <person name="Arai W."/>
            <person name="Tsubouchi T."/>
            <person name="Morono Y."/>
            <person name="Uchiyama I."/>
            <person name="Ito T."/>
            <person name="Fujiyama A."/>
            <person name="Inagaki F."/>
            <person name="Takami H."/>
        </authorList>
    </citation>
    <scope>NUCLEOTIDE SEQUENCE</scope>
    <source>
        <strain evidence="1">Expedition CK06-06</strain>
    </source>
</reference>
<gene>
    <name evidence="1" type="ORF">S01H4_50770</name>
</gene>
<comment type="caution">
    <text evidence="1">The sequence shown here is derived from an EMBL/GenBank/DDBJ whole genome shotgun (WGS) entry which is preliminary data.</text>
</comment>
<sequence length="115" mass="13304">MCPINCTQGFLGYDACRGCRWLDGTFYCWPPPRNKGEKGTSIFEILTLNERICLIEDDLKDIVTFLAEQPLPPNYKRLLDRVEQLTNKTEHIHQEFHTRTSTKKYKDYSMGGGEG</sequence>
<proteinExistence type="predicted"/>
<dbReference type="EMBL" id="BART01028852">
    <property type="protein sequence ID" value="GAG94086.1"/>
    <property type="molecule type" value="Genomic_DNA"/>
</dbReference>
<evidence type="ECO:0000313" key="1">
    <source>
        <dbReference type="EMBL" id="GAG94086.1"/>
    </source>
</evidence>